<accession>K0T897</accession>
<dbReference type="Proteomes" id="UP000266841">
    <property type="component" value="Unassembled WGS sequence"/>
</dbReference>
<dbReference type="EMBL" id="AGNL01004597">
    <property type="protein sequence ID" value="EJK73329.1"/>
    <property type="molecule type" value="Genomic_DNA"/>
</dbReference>
<feature type="region of interest" description="Disordered" evidence="1">
    <location>
        <begin position="1"/>
        <end position="75"/>
    </location>
</feature>
<evidence type="ECO:0000313" key="3">
    <source>
        <dbReference type="Proteomes" id="UP000266841"/>
    </source>
</evidence>
<sequence>MSARHSAPETNPRYAVGARPCERPTGVPGPGAQDEVHRGPQGPVEEPAAQERRGAPAEEGDRDTGPPEAPAYSQVRGGLDCRRVRLLFARAPCRIGSDL</sequence>
<proteinExistence type="predicted"/>
<evidence type="ECO:0000256" key="1">
    <source>
        <dbReference type="SAM" id="MobiDB-lite"/>
    </source>
</evidence>
<dbReference type="AlphaFoldDB" id="K0T897"/>
<organism evidence="2 3">
    <name type="scientific">Thalassiosira oceanica</name>
    <name type="common">Marine diatom</name>
    <dbReference type="NCBI Taxonomy" id="159749"/>
    <lineage>
        <taxon>Eukaryota</taxon>
        <taxon>Sar</taxon>
        <taxon>Stramenopiles</taxon>
        <taxon>Ochrophyta</taxon>
        <taxon>Bacillariophyta</taxon>
        <taxon>Coscinodiscophyceae</taxon>
        <taxon>Thalassiosirophycidae</taxon>
        <taxon>Thalassiosirales</taxon>
        <taxon>Thalassiosiraceae</taxon>
        <taxon>Thalassiosira</taxon>
    </lineage>
</organism>
<protein>
    <submittedName>
        <fullName evidence="2">Uncharacterized protein</fullName>
    </submittedName>
</protein>
<comment type="caution">
    <text evidence="2">The sequence shown here is derived from an EMBL/GenBank/DDBJ whole genome shotgun (WGS) entry which is preliminary data.</text>
</comment>
<gene>
    <name evidence="2" type="ORF">THAOC_05054</name>
</gene>
<name>K0T897_THAOC</name>
<keyword evidence="3" id="KW-1185">Reference proteome</keyword>
<reference evidence="2 3" key="1">
    <citation type="journal article" date="2012" name="Genome Biol.">
        <title>Genome and low-iron response of an oceanic diatom adapted to chronic iron limitation.</title>
        <authorList>
            <person name="Lommer M."/>
            <person name="Specht M."/>
            <person name="Roy A.S."/>
            <person name="Kraemer L."/>
            <person name="Andreson R."/>
            <person name="Gutowska M.A."/>
            <person name="Wolf J."/>
            <person name="Bergner S.V."/>
            <person name="Schilhabel M.B."/>
            <person name="Klostermeier U.C."/>
            <person name="Beiko R.G."/>
            <person name="Rosenstiel P."/>
            <person name="Hippler M."/>
            <person name="Laroche J."/>
        </authorList>
    </citation>
    <scope>NUCLEOTIDE SEQUENCE [LARGE SCALE GENOMIC DNA]</scope>
    <source>
        <strain evidence="2 3">CCMP1005</strain>
    </source>
</reference>
<evidence type="ECO:0000313" key="2">
    <source>
        <dbReference type="EMBL" id="EJK73329.1"/>
    </source>
</evidence>